<feature type="transmembrane region" description="Helical" evidence="1">
    <location>
        <begin position="43"/>
        <end position="61"/>
    </location>
</feature>
<name>A0A1M7Q9B8_9ACTN</name>
<dbReference type="EMBL" id="FRCS01000004">
    <property type="protein sequence ID" value="SHN27181.1"/>
    <property type="molecule type" value="Genomic_DNA"/>
</dbReference>
<dbReference type="Proteomes" id="UP000184440">
    <property type="component" value="Unassembled WGS sequence"/>
</dbReference>
<dbReference type="AlphaFoldDB" id="A0A1M7Q9B8"/>
<dbReference type="RefSeq" id="WP_143175238.1">
    <property type="nucleotide sequence ID" value="NZ_FRCS01000004.1"/>
</dbReference>
<proteinExistence type="predicted"/>
<accession>A0A1M7Q9B8</accession>
<gene>
    <name evidence="2" type="ORF">SAMN05443668_104344</name>
</gene>
<keyword evidence="1" id="KW-0812">Transmembrane</keyword>
<keyword evidence="1" id="KW-1133">Transmembrane helix</keyword>
<evidence type="ECO:0000313" key="3">
    <source>
        <dbReference type="Proteomes" id="UP000184440"/>
    </source>
</evidence>
<dbReference type="OrthoDB" id="3543208at2"/>
<evidence type="ECO:0000256" key="1">
    <source>
        <dbReference type="SAM" id="Phobius"/>
    </source>
</evidence>
<dbReference type="STRING" id="134849.SAMN05443668_104344"/>
<keyword evidence="3" id="KW-1185">Reference proteome</keyword>
<protein>
    <submittedName>
        <fullName evidence="2">Uncharacterized protein</fullName>
    </submittedName>
</protein>
<feature type="transmembrane region" description="Helical" evidence="1">
    <location>
        <begin position="104"/>
        <end position="125"/>
    </location>
</feature>
<feature type="transmembrane region" description="Helical" evidence="1">
    <location>
        <begin position="76"/>
        <end position="97"/>
    </location>
</feature>
<feature type="transmembrane region" description="Helical" evidence="1">
    <location>
        <begin position="12"/>
        <end position="31"/>
    </location>
</feature>
<reference evidence="2 3" key="1">
    <citation type="submission" date="2016-11" db="EMBL/GenBank/DDBJ databases">
        <authorList>
            <person name="Jaros S."/>
            <person name="Januszkiewicz K."/>
            <person name="Wedrychowicz H."/>
        </authorList>
    </citation>
    <scope>NUCLEOTIDE SEQUENCE [LARGE SCALE GENOMIC DNA]</scope>
    <source>
        <strain evidence="2 3">DSM 46144</strain>
    </source>
</reference>
<evidence type="ECO:0000313" key="2">
    <source>
        <dbReference type="EMBL" id="SHN27181.1"/>
    </source>
</evidence>
<feature type="transmembrane region" description="Helical" evidence="1">
    <location>
        <begin position="131"/>
        <end position="153"/>
    </location>
</feature>
<keyword evidence="1" id="KW-0472">Membrane</keyword>
<organism evidence="2 3">
    <name type="scientific">Cryptosporangium aurantiacum</name>
    <dbReference type="NCBI Taxonomy" id="134849"/>
    <lineage>
        <taxon>Bacteria</taxon>
        <taxon>Bacillati</taxon>
        <taxon>Actinomycetota</taxon>
        <taxon>Actinomycetes</taxon>
        <taxon>Cryptosporangiales</taxon>
        <taxon>Cryptosporangiaceae</taxon>
        <taxon>Cryptosporangium</taxon>
    </lineage>
</organism>
<sequence>MSVVLEAPRVRSGAAAATAAAICWIALGIDSVARGGAETSRDVFVLLPWVLTAFAVTQLHLAQRPPAGRRTWIEPVGYWAVMVAMLLTLVGTAAWPLDIPALQVLGFPLGVMIWLVAMIAFGWGTVRAGVFPTWAGVLLALLEPGSILTGLLLSPIAGLEDHGNYSAGLEKGVLLLLLAGALRRASVGAADTAE</sequence>